<dbReference type="InterPro" id="IPR050557">
    <property type="entry name" value="RTX_toxin/Mannuronan_C5-epim"/>
</dbReference>
<feature type="signal peptide" evidence="3">
    <location>
        <begin position="1"/>
        <end position="24"/>
    </location>
</feature>
<dbReference type="InterPro" id="IPR011049">
    <property type="entry name" value="Serralysin-like_metalloprot_C"/>
</dbReference>
<dbReference type="OrthoDB" id="3779081at2"/>
<dbReference type="SUPFAM" id="SSF51120">
    <property type="entry name" value="beta-Roll"/>
    <property type="match status" value="1"/>
</dbReference>
<keyword evidence="3" id="KW-0732">Signal</keyword>
<dbReference type="PRINTS" id="PR00313">
    <property type="entry name" value="CABNDNGRPT"/>
</dbReference>
<reference evidence="4 5" key="1">
    <citation type="submission" date="2019-01" db="EMBL/GenBank/DDBJ databases">
        <title>Nocardioides guangzhouensis sp. nov., an actinobacterium isolated from soil.</title>
        <authorList>
            <person name="Fu Y."/>
            <person name="Cai Y."/>
            <person name="Lin Z."/>
            <person name="Chen P."/>
        </authorList>
    </citation>
    <scope>NUCLEOTIDE SEQUENCE [LARGE SCALE GENOMIC DNA]</scope>
    <source>
        <strain evidence="4 5">NBRC 105384</strain>
    </source>
</reference>
<dbReference type="InterPro" id="IPR001343">
    <property type="entry name" value="Hemolysn_Ca-bd"/>
</dbReference>
<dbReference type="PANTHER" id="PTHR38340:SF1">
    <property type="entry name" value="S-LAYER PROTEIN"/>
    <property type="match status" value="1"/>
</dbReference>
<feature type="chain" id="PRO_5020742143" evidence="3">
    <location>
        <begin position="25"/>
        <end position="211"/>
    </location>
</feature>
<dbReference type="Gene3D" id="2.150.10.10">
    <property type="entry name" value="Serralysin-like metalloprotease, C-terminal"/>
    <property type="match status" value="2"/>
</dbReference>
<dbReference type="RefSeq" id="WP_129984998.1">
    <property type="nucleotide sequence ID" value="NZ_SDPU01000001.1"/>
</dbReference>
<dbReference type="EMBL" id="SDPU01000001">
    <property type="protein sequence ID" value="RYU15715.1"/>
    <property type="molecule type" value="Genomic_DNA"/>
</dbReference>
<dbReference type="Proteomes" id="UP000291189">
    <property type="component" value="Unassembled WGS sequence"/>
</dbReference>
<keyword evidence="5" id="KW-1185">Reference proteome</keyword>
<dbReference type="Pfam" id="PF00353">
    <property type="entry name" value="HemolysinCabind"/>
    <property type="match status" value="4"/>
</dbReference>
<evidence type="ECO:0000256" key="2">
    <source>
        <dbReference type="ARBA" id="ARBA00022525"/>
    </source>
</evidence>
<dbReference type="PANTHER" id="PTHR38340">
    <property type="entry name" value="S-LAYER PROTEIN"/>
    <property type="match status" value="1"/>
</dbReference>
<dbReference type="GO" id="GO:0005509">
    <property type="term" value="F:calcium ion binding"/>
    <property type="evidence" value="ECO:0007669"/>
    <property type="project" value="InterPro"/>
</dbReference>
<dbReference type="GO" id="GO:0005576">
    <property type="term" value="C:extracellular region"/>
    <property type="evidence" value="ECO:0007669"/>
    <property type="project" value="UniProtKB-SubCell"/>
</dbReference>
<organism evidence="4 5">
    <name type="scientific">Nocardioides iriomotensis</name>
    <dbReference type="NCBI Taxonomy" id="715784"/>
    <lineage>
        <taxon>Bacteria</taxon>
        <taxon>Bacillati</taxon>
        <taxon>Actinomycetota</taxon>
        <taxon>Actinomycetes</taxon>
        <taxon>Propionibacteriales</taxon>
        <taxon>Nocardioidaceae</taxon>
        <taxon>Nocardioides</taxon>
    </lineage>
</organism>
<evidence type="ECO:0000256" key="1">
    <source>
        <dbReference type="ARBA" id="ARBA00004613"/>
    </source>
</evidence>
<name>A0A4Q5JCR2_9ACTN</name>
<gene>
    <name evidence="4" type="ORF">ETU37_00960</name>
</gene>
<proteinExistence type="predicted"/>
<sequence length="211" mass="21354">MHRSRALVAAVVTVLLAPVPAVWADDFEGTAGADEIVGTARGDTVLARAGDDVVRTRAGKDFVSGGGGNDRVVAGAGKDMAYGGAGDDVLRGGRDADALTDWVPTSFDSTGPADDDLLVGGAGADLVGITRGVDTVRAGAGNDLVKLAADGVADSVLCGPGRDRVLYYGLAVDPLDVLVGCERVRSVTPGVPTAQRARWTRPSSHTGPSDS</sequence>
<evidence type="ECO:0000313" key="4">
    <source>
        <dbReference type="EMBL" id="RYU15715.1"/>
    </source>
</evidence>
<comment type="caution">
    <text evidence="4">The sequence shown here is derived from an EMBL/GenBank/DDBJ whole genome shotgun (WGS) entry which is preliminary data.</text>
</comment>
<comment type="subcellular location">
    <subcellularLocation>
        <location evidence="1">Secreted</location>
    </subcellularLocation>
</comment>
<evidence type="ECO:0000313" key="5">
    <source>
        <dbReference type="Proteomes" id="UP000291189"/>
    </source>
</evidence>
<keyword evidence="2" id="KW-0964">Secreted</keyword>
<protein>
    <submittedName>
        <fullName evidence="4">Calcium-binding protein</fullName>
    </submittedName>
</protein>
<evidence type="ECO:0000256" key="3">
    <source>
        <dbReference type="SAM" id="SignalP"/>
    </source>
</evidence>
<accession>A0A4Q5JCR2</accession>
<dbReference type="AlphaFoldDB" id="A0A4Q5JCR2"/>